<dbReference type="Proteomes" id="UP000294003">
    <property type="component" value="Unassembled WGS sequence"/>
</dbReference>
<evidence type="ECO:0000313" key="2">
    <source>
        <dbReference type="Proteomes" id="UP000294003"/>
    </source>
</evidence>
<comment type="caution">
    <text evidence="1">The sequence shown here is derived from an EMBL/GenBank/DDBJ whole genome shotgun (WGS) entry which is preliminary data.</text>
</comment>
<proteinExistence type="predicted"/>
<sequence>MNMSTSTPTAVPGFPGICELDCDSHFQSAGIVGEVQKCREKCAMNCSGMYGDAGSIVKKQILPSPTPSFIMPPATAYCFSPRRAEEANGPIGALICFDTYLATRPEIPHVAGTAVTN</sequence>
<organism evidence="1 2">
    <name type="scientific">Monosporascus cannonballus</name>
    <dbReference type="NCBI Taxonomy" id="155416"/>
    <lineage>
        <taxon>Eukaryota</taxon>
        <taxon>Fungi</taxon>
        <taxon>Dikarya</taxon>
        <taxon>Ascomycota</taxon>
        <taxon>Pezizomycotina</taxon>
        <taxon>Sordariomycetes</taxon>
        <taxon>Xylariomycetidae</taxon>
        <taxon>Xylariales</taxon>
        <taxon>Xylariales incertae sedis</taxon>
        <taxon>Monosporascus</taxon>
    </lineage>
</organism>
<accession>A0ABY0HFQ9</accession>
<evidence type="ECO:0008006" key="3">
    <source>
        <dbReference type="Google" id="ProtNLM"/>
    </source>
</evidence>
<keyword evidence="2" id="KW-1185">Reference proteome</keyword>
<reference evidence="1 2" key="1">
    <citation type="submission" date="2018-06" db="EMBL/GenBank/DDBJ databases">
        <title>Complete Genomes of Monosporascus.</title>
        <authorList>
            <person name="Robinson A.J."/>
            <person name="Natvig D.O."/>
        </authorList>
    </citation>
    <scope>NUCLEOTIDE SEQUENCE [LARGE SCALE GENOMIC DNA]</scope>
    <source>
        <strain evidence="1 2">CBS 609.92</strain>
    </source>
</reference>
<name>A0ABY0HFQ9_9PEZI</name>
<dbReference type="EMBL" id="QJNS01000072">
    <property type="protein sequence ID" value="RYO89472.1"/>
    <property type="molecule type" value="Genomic_DNA"/>
</dbReference>
<protein>
    <recommendedName>
        <fullName evidence="3">WSC domain-containing protein</fullName>
    </recommendedName>
</protein>
<evidence type="ECO:0000313" key="1">
    <source>
        <dbReference type="EMBL" id="RYO89472.1"/>
    </source>
</evidence>
<gene>
    <name evidence="1" type="ORF">DL762_003191</name>
</gene>